<dbReference type="REBASE" id="12017">
    <property type="entry name" value="MhuORF2789P"/>
</dbReference>
<reference evidence="13" key="1">
    <citation type="journal article" date="2016" name="Stand. Genomic Sci.">
        <title>Complete genome sequence of Methanospirillum hungatei type strain JF1.</title>
        <authorList>
            <person name="Gunsalus R.P."/>
            <person name="Cook L.E."/>
            <person name="Crable B."/>
            <person name="Rohlin L."/>
            <person name="McDonald E."/>
            <person name="Mouttaki H."/>
            <person name="Sieber J.R."/>
            <person name="Poweleit N."/>
            <person name="Zhou H."/>
            <person name="Lapidus A.L."/>
            <person name="Daligault H.E."/>
            <person name="Land M."/>
            <person name="Gilna P."/>
            <person name="Ivanova N."/>
            <person name="Kyrpides N."/>
            <person name="Culley D.E."/>
            <person name="McInerney M.J."/>
        </authorList>
    </citation>
    <scope>NUCLEOTIDE SEQUENCE [LARGE SCALE GENOMIC DNA]</scope>
    <source>
        <strain evidence="13">ATCC 27890 / DSM 864 / NBRC 100397 / JF-1</strain>
    </source>
</reference>
<dbReference type="EC" id="3.1.21.3" evidence="3"/>
<dbReference type="CDD" id="cd22332">
    <property type="entry name" value="HsdR_N"/>
    <property type="match status" value="1"/>
</dbReference>
<keyword evidence="9" id="KW-0067">ATP-binding</keyword>
<dbReference type="Pfam" id="PF18766">
    <property type="entry name" value="SWI2_SNF2"/>
    <property type="match status" value="1"/>
</dbReference>
<keyword evidence="13" id="KW-1185">Reference proteome</keyword>
<proteinExistence type="inferred from homology"/>
<dbReference type="Pfam" id="PF04313">
    <property type="entry name" value="HSDR_N"/>
    <property type="match status" value="1"/>
</dbReference>
<dbReference type="InParanoid" id="Q2FSK3"/>
<evidence type="ECO:0000256" key="5">
    <source>
        <dbReference type="ARBA" id="ARBA00022741"/>
    </source>
</evidence>
<dbReference type="InterPro" id="IPR027417">
    <property type="entry name" value="P-loop_NTPase"/>
</dbReference>
<dbReference type="PANTHER" id="PTHR30195:SF15">
    <property type="entry name" value="TYPE I RESTRICTION ENZYME HINDI ENDONUCLEASE SUBUNIT"/>
    <property type="match status" value="1"/>
</dbReference>
<dbReference type="EnsemblBacteria" id="ABD42476">
    <property type="protein sequence ID" value="ABD42476"/>
    <property type="gene ID" value="Mhun_2781"/>
</dbReference>
<dbReference type="GO" id="GO:0005524">
    <property type="term" value="F:ATP binding"/>
    <property type="evidence" value="ECO:0007669"/>
    <property type="project" value="UniProtKB-KW"/>
</dbReference>
<dbReference type="Pfam" id="PF11867">
    <property type="entry name" value="T1RH-like_C"/>
    <property type="match status" value="1"/>
</dbReference>
<dbReference type="CDD" id="cd18030">
    <property type="entry name" value="DEXHc_RE_I_HsdR"/>
    <property type="match status" value="1"/>
</dbReference>
<dbReference type="SMART" id="SM00487">
    <property type="entry name" value="DEXDc"/>
    <property type="match status" value="1"/>
</dbReference>
<keyword evidence="8 12" id="KW-0378">Hydrolase</keyword>
<dbReference type="InterPro" id="IPR055180">
    <property type="entry name" value="HsdR_RecA-like_helicase_dom_2"/>
</dbReference>
<dbReference type="eggNOG" id="arCOG00878">
    <property type="taxonomic scope" value="Archaea"/>
</dbReference>
<dbReference type="CDD" id="cd18800">
    <property type="entry name" value="SF2_C_EcoR124I-like"/>
    <property type="match status" value="1"/>
</dbReference>
<dbReference type="KEGG" id="mhu:Mhun_2781"/>
<evidence type="ECO:0000256" key="1">
    <source>
        <dbReference type="ARBA" id="ARBA00000851"/>
    </source>
</evidence>
<dbReference type="InterPro" id="IPR021810">
    <property type="entry name" value="T1RH-like_C"/>
</dbReference>
<dbReference type="GO" id="GO:0003677">
    <property type="term" value="F:DNA binding"/>
    <property type="evidence" value="ECO:0007669"/>
    <property type="project" value="UniProtKB-KW"/>
</dbReference>
<comment type="similarity">
    <text evidence="2">Belongs to the HsdR family.</text>
</comment>
<dbReference type="Gene3D" id="3.40.50.300">
    <property type="entry name" value="P-loop containing nucleotide triphosphate hydrolases"/>
    <property type="match status" value="2"/>
</dbReference>
<dbReference type="GO" id="GO:0009035">
    <property type="term" value="F:type I site-specific deoxyribonuclease activity"/>
    <property type="evidence" value="ECO:0007669"/>
    <property type="project" value="UniProtKB-EC"/>
</dbReference>
<evidence type="ECO:0000256" key="2">
    <source>
        <dbReference type="ARBA" id="ARBA00008598"/>
    </source>
</evidence>
<dbReference type="HOGENOM" id="CLU_005762_1_0_2"/>
<keyword evidence="7" id="KW-0255">Endonuclease</keyword>
<dbReference type="Proteomes" id="UP000001941">
    <property type="component" value="Chromosome"/>
</dbReference>
<dbReference type="AlphaFoldDB" id="Q2FSK3"/>
<dbReference type="PANTHER" id="PTHR30195">
    <property type="entry name" value="TYPE I SITE-SPECIFIC DEOXYRIBONUCLEASE PROTEIN SUBUNIT M AND R"/>
    <property type="match status" value="1"/>
</dbReference>
<name>Q2FSK3_METHJ</name>
<dbReference type="InterPro" id="IPR004473">
    <property type="entry name" value="Restrct_endonuc_typeI_HsdR"/>
</dbReference>
<keyword evidence="4" id="KW-0540">Nuclease</keyword>
<accession>Q2FSK3</accession>
<dbReference type="GO" id="GO:0120545">
    <property type="term" value="F:nucleic acid conformation isomerase activity"/>
    <property type="evidence" value="ECO:0007669"/>
    <property type="project" value="UniProtKB-ARBA"/>
</dbReference>
<evidence type="ECO:0000259" key="11">
    <source>
        <dbReference type="PROSITE" id="PS51192"/>
    </source>
</evidence>
<dbReference type="PROSITE" id="PS51192">
    <property type="entry name" value="HELICASE_ATP_BIND_1"/>
    <property type="match status" value="1"/>
</dbReference>
<gene>
    <name evidence="12" type="ordered locus">Mhun_2781</name>
</gene>
<protein>
    <recommendedName>
        <fullName evidence="3">type I site-specific deoxyribonuclease</fullName>
        <ecNumber evidence="3">3.1.21.3</ecNumber>
    </recommendedName>
</protein>
<evidence type="ECO:0000256" key="7">
    <source>
        <dbReference type="ARBA" id="ARBA00022759"/>
    </source>
</evidence>
<comment type="catalytic activity">
    <reaction evidence="1">
        <text>Endonucleolytic cleavage of DNA to give random double-stranded fragments with terminal 5'-phosphates, ATP is simultaneously hydrolyzed.</text>
        <dbReference type="EC" id="3.1.21.3"/>
    </reaction>
</comment>
<evidence type="ECO:0000256" key="3">
    <source>
        <dbReference type="ARBA" id="ARBA00012654"/>
    </source>
</evidence>
<sequence>MATTGLCESDVEETALDIFRDLGYEVLYGYEVAPGERDQIRNSFEEYLLGSRLEDAIFRLNKTLPCDAHEAAQKILTNPGHTTLIQNNKTVHEMLSGGITVEYRRKDGSVGGDQVRLIDFEHPENNEFLVVNQFTIQEGKNHRRPDIVLFINGIPVIIFELKNPTDERATLTIAHNQLQTYMQEIPSFFSYNTMAIISDGIQTRIGTLSASLERFSRWRTIDGAQEAPNHIPEIEVLIRGVCNKKRLLDLIRFFIVFEEDERGNTIKKLAGYHQYHAVNLAVRSTETAISDVGDRRCGVVWHTQGSGKSLTMVFYSGKIIQTPSLQNPTILVITDRNDLDDQLFGTFSRCRKLLRQTPIQAEGRDHLKTLLSVASGGVVFTTIQKFFPEDENKETYPLLSDRKNIIVIADEAHRSQYGMHGKVSKKGEISYGFAKYIRDALPNASFIGFTGTPIDLQDKVTRNVFGEYISVYDIQQAIKDKATVPIYYESRIVDIRMNEQIKPLIDQEFEEVTENEEVIRKEKLRTKWAALEAIVGDEKRINEVADDLIRHFKQRSDAIEGKAMIVCMSRRICVELYKALVERQPDWDSHSDNEGFLKVIMTGSAGDEKDFQKHIRPKSGRELLAKRFKDPEDPFKIAIVRDMWLTGFDVPCLHTMYIDKPMKGHTLMQAIARVNRVWRDKPGGLIVDYIGLAEELKKALVTYTESKGKGDPVFDQERIVDKMMEKYEVCCHLFHGFDWSGWRGAPAATRLSILQAGFNYVLDDPERKSDFMQHVLELSQAFALALPHEKAIEIREDVAYFQAVRAQIIKTSEGAGKSEYELNLAVKQIVSKSIVPLGIVDIFKEMGKDVGDISVLSEEFLNDLLKYKNQNVAIAAMTRLLNDQIRARTRKNTTEARKFSEMLEQTINKYNNRKVTTQEILKELAQIAREIREAQQRGEDLGLTEAELAFYDALGVNDSAVVILGDDILKKIAQDLVKTIRENVTIDWSSRESVRAKMRVAIKRILRVNGYPPDKQENAIQTVMQPIFVRSIKILYNSKLYN</sequence>
<dbReference type="NCBIfam" id="TIGR00348">
    <property type="entry name" value="hsdR"/>
    <property type="match status" value="1"/>
</dbReference>
<organism evidence="12 13">
    <name type="scientific">Methanospirillum hungatei JF-1 (strain ATCC 27890 / DSM 864 / NBRC 100397 / JF-1)</name>
    <dbReference type="NCBI Taxonomy" id="323259"/>
    <lineage>
        <taxon>Archaea</taxon>
        <taxon>Methanobacteriati</taxon>
        <taxon>Methanobacteriota</taxon>
        <taxon>Stenosarchaea group</taxon>
        <taxon>Methanomicrobia</taxon>
        <taxon>Methanomicrobiales</taxon>
        <taxon>Methanospirillaceae</taxon>
        <taxon>Methanospirillum</taxon>
    </lineage>
</organism>
<feature type="domain" description="Helicase ATP-binding" evidence="11">
    <location>
        <begin position="289"/>
        <end position="471"/>
    </location>
</feature>
<dbReference type="GeneID" id="3922518"/>
<dbReference type="InterPro" id="IPR051268">
    <property type="entry name" value="Type-I_R_enzyme_R_subunit"/>
</dbReference>
<dbReference type="Gene3D" id="3.90.1570.50">
    <property type="match status" value="1"/>
</dbReference>
<evidence type="ECO:0000256" key="4">
    <source>
        <dbReference type="ARBA" id="ARBA00022722"/>
    </source>
</evidence>
<dbReference type="GO" id="GO:0009307">
    <property type="term" value="P:DNA restriction-modification system"/>
    <property type="evidence" value="ECO:0007669"/>
    <property type="project" value="UniProtKB-KW"/>
</dbReference>
<dbReference type="Pfam" id="PF22679">
    <property type="entry name" value="T1R_D3-like"/>
    <property type="match status" value="1"/>
</dbReference>
<dbReference type="EMBL" id="CP000254">
    <property type="protein sequence ID" value="ABD42476.1"/>
    <property type="molecule type" value="Genomic_DNA"/>
</dbReference>
<dbReference type="RefSeq" id="WP_011449731.1">
    <property type="nucleotide sequence ID" value="NC_007796.1"/>
</dbReference>
<evidence type="ECO:0000256" key="10">
    <source>
        <dbReference type="ARBA" id="ARBA00023125"/>
    </source>
</evidence>
<evidence type="ECO:0000256" key="6">
    <source>
        <dbReference type="ARBA" id="ARBA00022747"/>
    </source>
</evidence>
<evidence type="ECO:0000313" key="13">
    <source>
        <dbReference type="Proteomes" id="UP000001941"/>
    </source>
</evidence>
<keyword evidence="10" id="KW-0238">DNA-binding</keyword>
<dbReference type="SUPFAM" id="SSF52540">
    <property type="entry name" value="P-loop containing nucleoside triphosphate hydrolases"/>
    <property type="match status" value="2"/>
</dbReference>
<dbReference type="InterPro" id="IPR040980">
    <property type="entry name" value="SWI2_SNF2"/>
</dbReference>
<dbReference type="STRING" id="323259.Mhun_2781"/>
<evidence type="ECO:0000256" key="9">
    <source>
        <dbReference type="ARBA" id="ARBA00022840"/>
    </source>
</evidence>
<dbReference type="OrthoDB" id="11429at2157"/>
<keyword evidence="5" id="KW-0547">Nucleotide-binding</keyword>
<dbReference type="InterPro" id="IPR014001">
    <property type="entry name" value="Helicase_ATP-bd"/>
</dbReference>
<dbReference type="InterPro" id="IPR007409">
    <property type="entry name" value="Restrct_endonuc_type1_HsdR_N"/>
</dbReference>
<keyword evidence="6" id="KW-0680">Restriction system</keyword>
<evidence type="ECO:0000256" key="8">
    <source>
        <dbReference type="ARBA" id="ARBA00022801"/>
    </source>
</evidence>
<evidence type="ECO:0000313" key="12">
    <source>
        <dbReference type="EMBL" id="ABD42476.1"/>
    </source>
</evidence>